<dbReference type="PANTHER" id="PTHR30619">
    <property type="entry name" value="DNA INTERNALIZATION/COMPETENCE PROTEIN COMEC/REC2"/>
    <property type="match status" value="1"/>
</dbReference>
<dbReference type="EMBL" id="LAZR01036678">
    <property type="protein sequence ID" value="KKL24215.1"/>
    <property type="molecule type" value="Genomic_DNA"/>
</dbReference>
<dbReference type="PANTHER" id="PTHR30619:SF1">
    <property type="entry name" value="RECOMBINATION PROTEIN 2"/>
    <property type="match status" value="1"/>
</dbReference>
<sequence length="276" mass="30460">MKRFWALVLLLLTFPFFSTLASSDEAGRIHFINVGEGDSILLEIEGKSALIDTGNLISAPRLVKYLKGKGIEKLNYLILTHPHPDHIGGVFFILPALKVEKIYDNGQELDGVRKTCAIYRWYEDLVRKRKNYAVLISGDSLTLGSLTLEVLWPPEVPTSSDFNAFSLVIMVKGAGFSCLLTGDLTAAGERELLIREVNLKADVLKVGHHGAEDATSQEFLEAVSPGIAVISVDKDNFWGYPSATVLERLKKAGVKVYRTDRDGDIVLSIPVAESWE</sequence>
<dbReference type="AlphaFoldDB" id="A0A0F9BQR5"/>
<gene>
    <name evidence="2" type="ORF">LCGC14_2417570</name>
</gene>
<organism evidence="2">
    <name type="scientific">marine sediment metagenome</name>
    <dbReference type="NCBI Taxonomy" id="412755"/>
    <lineage>
        <taxon>unclassified sequences</taxon>
        <taxon>metagenomes</taxon>
        <taxon>ecological metagenomes</taxon>
    </lineage>
</organism>
<dbReference type="SMART" id="SM00849">
    <property type="entry name" value="Lactamase_B"/>
    <property type="match status" value="1"/>
</dbReference>
<dbReference type="InterPro" id="IPR036866">
    <property type="entry name" value="RibonucZ/Hydroxyglut_hydro"/>
</dbReference>
<name>A0A0F9BQR5_9ZZZZ</name>
<dbReference type="InterPro" id="IPR001279">
    <property type="entry name" value="Metallo-B-lactamas"/>
</dbReference>
<dbReference type="InterPro" id="IPR035681">
    <property type="entry name" value="ComA-like_MBL"/>
</dbReference>
<dbReference type="Pfam" id="PF00753">
    <property type="entry name" value="Lactamase_B"/>
    <property type="match status" value="1"/>
</dbReference>
<dbReference type="CDD" id="cd07731">
    <property type="entry name" value="ComA-like_MBL-fold"/>
    <property type="match status" value="1"/>
</dbReference>
<comment type="caution">
    <text evidence="2">The sequence shown here is derived from an EMBL/GenBank/DDBJ whole genome shotgun (WGS) entry which is preliminary data.</text>
</comment>
<dbReference type="Gene3D" id="3.60.15.10">
    <property type="entry name" value="Ribonuclease Z/Hydroxyacylglutathione hydrolase-like"/>
    <property type="match status" value="1"/>
</dbReference>
<dbReference type="SUPFAM" id="SSF56281">
    <property type="entry name" value="Metallo-hydrolase/oxidoreductase"/>
    <property type="match status" value="1"/>
</dbReference>
<accession>A0A0F9BQR5</accession>
<reference evidence="2" key="1">
    <citation type="journal article" date="2015" name="Nature">
        <title>Complex archaea that bridge the gap between prokaryotes and eukaryotes.</title>
        <authorList>
            <person name="Spang A."/>
            <person name="Saw J.H."/>
            <person name="Jorgensen S.L."/>
            <person name="Zaremba-Niedzwiedzka K."/>
            <person name="Martijn J."/>
            <person name="Lind A.E."/>
            <person name="van Eijk R."/>
            <person name="Schleper C."/>
            <person name="Guy L."/>
            <person name="Ettema T.J."/>
        </authorList>
    </citation>
    <scope>NUCLEOTIDE SEQUENCE</scope>
</reference>
<proteinExistence type="predicted"/>
<protein>
    <recommendedName>
        <fullName evidence="1">Metallo-beta-lactamase domain-containing protein</fullName>
    </recommendedName>
</protein>
<evidence type="ECO:0000259" key="1">
    <source>
        <dbReference type="SMART" id="SM00849"/>
    </source>
</evidence>
<feature type="domain" description="Metallo-beta-lactamase" evidence="1">
    <location>
        <begin position="36"/>
        <end position="234"/>
    </location>
</feature>
<evidence type="ECO:0000313" key="2">
    <source>
        <dbReference type="EMBL" id="KKL24215.1"/>
    </source>
</evidence>
<dbReference type="InterPro" id="IPR052159">
    <property type="entry name" value="Competence_DNA_uptake"/>
</dbReference>